<dbReference type="GeneID" id="37266740"/>
<dbReference type="AlphaFoldDB" id="A0A316Z0A7"/>
<reference evidence="2 3" key="1">
    <citation type="journal article" date="2018" name="Mol. Biol. Evol.">
        <title>Broad Genomic Sampling Reveals a Smut Pathogenic Ancestry of the Fungal Clade Ustilaginomycotina.</title>
        <authorList>
            <person name="Kijpornyongpan T."/>
            <person name="Mondo S.J."/>
            <person name="Barry K."/>
            <person name="Sandor L."/>
            <person name="Lee J."/>
            <person name="Lipzen A."/>
            <person name="Pangilinan J."/>
            <person name="LaButti K."/>
            <person name="Hainaut M."/>
            <person name="Henrissat B."/>
            <person name="Grigoriev I.V."/>
            <person name="Spatafora J.W."/>
            <person name="Aime M.C."/>
        </authorList>
    </citation>
    <scope>NUCLEOTIDE SEQUENCE [LARGE SCALE GENOMIC DNA]</scope>
    <source>
        <strain evidence="2 3">MCA 4186</strain>
    </source>
</reference>
<evidence type="ECO:0000313" key="3">
    <source>
        <dbReference type="Proteomes" id="UP000245946"/>
    </source>
</evidence>
<accession>A0A316Z0A7</accession>
<feature type="region of interest" description="Disordered" evidence="1">
    <location>
        <begin position="113"/>
        <end position="162"/>
    </location>
</feature>
<evidence type="ECO:0000313" key="2">
    <source>
        <dbReference type="EMBL" id="PWN95150.1"/>
    </source>
</evidence>
<protein>
    <submittedName>
        <fullName evidence="2">Uncharacterized protein</fullName>
    </submittedName>
</protein>
<keyword evidence="3" id="KW-1185">Reference proteome</keyword>
<name>A0A316Z0A7_9BASI</name>
<dbReference type="Proteomes" id="UP000245946">
    <property type="component" value="Unassembled WGS sequence"/>
</dbReference>
<sequence>MSVPLSISFYVPPPTPTPLPPHRPSFLNNPTLQGVDLLSLLTAPAGSDAEAQQEAQAALANAGCEAKEVREVVKRIEEKTQMACFRAMLLEDRTTILLQLEGGMKYHLALHGTSPSPNSSIKPLLSSAGWEEAGRSPSLSPERARAGDSGGEFDSSPMRPQP</sequence>
<gene>
    <name evidence="2" type="ORF">FA09DRAFT_152045</name>
</gene>
<evidence type="ECO:0000256" key="1">
    <source>
        <dbReference type="SAM" id="MobiDB-lite"/>
    </source>
</evidence>
<dbReference type="RefSeq" id="XP_025595429.1">
    <property type="nucleotide sequence ID" value="XM_025739194.1"/>
</dbReference>
<proteinExistence type="predicted"/>
<organism evidence="2 3">
    <name type="scientific">Tilletiopsis washingtonensis</name>
    <dbReference type="NCBI Taxonomy" id="58919"/>
    <lineage>
        <taxon>Eukaryota</taxon>
        <taxon>Fungi</taxon>
        <taxon>Dikarya</taxon>
        <taxon>Basidiomycota</taxon>
        <taxon>Ustilaginomycotina</taxon>
        <taxon>Exobasidiomycetes</taxon>
        <taxon>Entylomatales</taxon>
        <taxon>Entylomatales incertae sedis</taxon>
        <taxon>Tilletiopsis</taxon>
    </lineage>
</organism>
<dbReference type="EMBL" id="KZ819306">
    <property type="protein sequence ID" value="PWN95150.1"/>
    <property type="molecule type" value="Genomic_DNA"/>
</dbReference>